<feature type="compositionally biased region" description="Polar residues" evidence="1">
    <location>
        <begin position="7"/>
        <end position="20"/>
    </location>
</feature>
<proteinExistence type="predicted"/>
<feature type="region of interest" description="Disordered" evidence="1">
    <location>
        <begin position="176"/>
        <end position="203"/>
    </location>
</feature>
<name>A0A067M878_BOTB1</name>
<accession>A0A067M878</accession>
<organism evidence="2 3">
    <name type="scientific">Botryobasidium botryosum (strain FD-172 SS1)</name>
    <dbReference type="NCBI Taxonomy" id="930990"/>
    <lineage>
        <taxon>Eukaryota</taxon>
        <taxon>Fungi</taxon>
        <taxon>Dikarya</taxon>
        <taxon>Basidiomycota</taxon>
        <taxon>Agaricomycotina</taxon>
        <taxon>Agaricomycetes</taxon>
        <taxon>Cantharellales</taxon>
        <taxon>Botryobasidiaceae</taxon>
        <taxon>Botryobasidium</taxon>
    </lineage>
</organism>
<dbReference type="EMBL" id="KL198096">
    <property type="protein sequence ID" value="KDQ08077.1"/>
    <property type="molecule type" value="Genomic_DNA"/>
</dbReference>
<feature type="region of interest" description="Disordered" evidence="1">
    <location>
        <begin position="1"/>
        <end position="24"/>
    </location>
</feature>
<keyword evidence="3" id="KW-1185">Reference proteome</keyword>
<evidence type="ECO:0000313" key="2">
    <source>
        <dbReference type="EMBL" id="KDQ08077.1"/>
    </source>
</evidence>
<dbReference type="OrthoDB" id="3204502at2759"/>
<dbReference type="Proteomes" id="UP000027195">
    <property type="component" value="Unassembled WGS sequence"/>
</dbReference>
<dbReference type="AlphaFoldDB" id="A0A067M878"/>
<feature type="region of interest" description="Disordered" evidence="1">
    <location>
        <begin position="88"/>
        <end position="152"/>
    </location>
</feature>
<protein>
    <submittedName>
        <fullName evidence="2">Uncharacterized protein</fullName>
    </submittedName>
</protein>
<gene>
    <name evidence="2" type="ORF">BOTBODRAFT_180214</name>
</gene>
<evidence type="ECO:0000256" key="1">
    <source>
        <dbReference type="SAM" id="MobiDB-lite"/>
    </source>
</evidence>
<reference evidence="3" key="1">
    <citation type="journal article" date="2014" name="Proc. Natl. Acad. Sci. U.S.A.">
        <title>Extensive sampling of basidiomycete genomes demonstrates inadequacy of the white-rot/brown-rot paradigm for wood decay fungi.</title>
        <authorList>
            <person name="Riley R."/>
            <person name="Salamov A.A."/>
            <person name="Brown D.W."/>
            <person name="Nagy L.G."/>
            <person name="Floudas D."/>
            <person name="Held B.W."/>
            <person name="Levasseur A."/>
            <person name="Lombard V."/>
            <person name="Morin E."/>
            <person name="Otillar R."/>
            <person name="Lindquist E.A."/>
            <person name="Sun H."/>
            <person name="LaButti K.M."/>
            <person name="Schmutz J."/>
            <person name="Jabbour D."/>
            <person name="Luo H."/>
            <person name="Baker S.E."/>
            <person name="Pisabarro A.G."/>
            <person name="Walton J.D."/>
            <person name="Blanchette R.A."/>
            <person name="Henrissat B."/>
            <person name="Martin F."/>
            <person name="Cullen D."/>
            <person name="Hibbett D.S."/>
            <person name="Grigoriev I.V."/>
        </authorList>
    </citation>
    <scope>NUCLEOTIDE SEQUENCE [LARGE SCALE GENOMIC DNA]</scope>
    <source>
        <strain evidence="3">FD-172 SS1</strain>
    </source>
</reference>
<sequence>MSPRSILKNSHYSHRSSNYTPEPEYYRTRHSVALPYADAEHRVHFPPTPSLTTLHVADPPSTYDRTPILVLPNVCALPARGCPGRTYSPPAPSCSGRSRSQSSHAHPSAFASYPNALGINTSPALISDDGSSEESDAPTTPPPECASYNPLASYPSYPSRPLSPSKYSQSELDFLPYAPPSIPSSRSVKLGKSERRKSPRPASFRAAAWGADLACLGGF</sequence>
<dbReference type="InParanoid" id="A0A067M878"/>
<dbReference type="STRING" id="930990.A0A067M878"/>
<feature type="compositionally biased region" description="Low complexity" evidence="1">
    <location>
        <begin position="93"/>
        <end position="103"/>
    </location>
</feature>
<evidence type="ECO:0000313" key="3">
    <source>
        <dbReference type="Proteomes" id="UP000027195"/>
    </source>
</evidence>
<dbReference type="HOGENOM" id="CLU_046439_1_0_1"/>